<dbReference type="Pfam" id="PF00459">
    <property type="entry name" value="Inositol_P"/>
    <property type="match status" value="1"/>
</dbReference>
<dbReference type="PANTHER" id="PTHR20854">
    <property type="entry name" value="INOSITOL MONOPHOSPHATASE"/>
    <property type="match status" value="1"/>
</dbReference>
<gene>
    <name evidence="2" type="ORF">SCOCK_450037</name>
</gene>
<dbReference type="EMBL" id="CAJSLV010000076">
    <property type="protein sequence ID" value="CAG6396722.1"/>
    <property type="molecule type" value="Genomic_DNA"/>
</dbReference>
<dbReference type="SUPFAM" id="SSF56655">
    <property type="entry name" value="Carbohydrate phosphatase"/>
    <property type="match status" value="1"/>
</dbReference>
<dbReference type="GO" id="GO:0004401">
    <property type="term" value="F:histidinol-phosphatase activity"/>
    <property type="evidence" value="ECO:0007669"/>
    <property type="project" value="UniProtKB-EC"/>
</dbReference>
<dbReference type="PANTHER" id="PTHR20854:SF4">
    <property type="entry name" value="INOSITOL-1-MONOPHOSPHATASE-RELATED"/>
    <property type="match status" value="1"/>
</dbReference>
<dbReference type="InterPro" id="IPR000760">
    <property type="entry name" value="Inositol_monophosphatase-like"/>
</dbReference>
<dbReference type="GO" id="GO:0006020">
    <property type="term" value="P:inositol metabolic process"/>
    <property type="evidence" value="ECO:0007669"/>
    <property type="project" value="TreeGrafter"/>
</dbReference>
<keyword evidence="1" id="KW-0460">Magnesium</keyword>
<keyword evidence="2" id="KW-0378">Hydrolase</keyword>
<keyword evidence="3" id="KW-1185">Reference proteome</keyword>
<keyword evidence="1" id="KW-0479">Metal-binding</keyword>
<protein>
    <submittedName>
        <fullName evidence="2">Histidinol-phosphatase (Alternative form)</fullName>
        <ecNumber evidence="2">3.1.3.15</ecNumber>
    </submittedName>
</protein>
<name>A0A9W4E085_9ACTN</name>
<dbReference type="GO" id="GO:0007165">
    <property type="term" value="P:signal transduction"/>
    <property type="evidence" value="ECO:0007669"/>
    <property type="project" value="TreeGrafter"/>
</dbReference>
<dbReference type="Proteomes" id="UP001152519">
    <property type="component" value="Unassembled WGS sequence"/>
</dbReference>
<feature type="binding site" evidence="1">
    <location>
        <position position="221"/>
    </location>
    <ligand>
        <name>Mg(2+)</name>
        <dbReference type="ChEBI" id="CHEBI:18420"/>
        <label>1</label>
        <note>catalytic</note>
    </ligand>
</feature>
<evidence type="ECO:0000313" key="3">
    <source>
        <dbReference type="Proteomes" id="UP001152519"/>
    </source>
</evidence>
<proteinExistence type="predicted"/>
<evidence type="ECO:0000256" key="1">
    <source>
        <dbReference type="PIRSR" id="PIRSR600760-2"/>
    </source>
</evidence>
<evidence type="ECO:0000313" key="2">
    <source>
        <dbReference type="EMBL" id="CAG6396722.1"/>
    </source>
</evidence>
<reference evidence="2" key="1">
    <citation type="submission" date="2021-05" db="EMBL/GenBank/DDBJ databases">
        <authorList>
            <person name="Arsene-Ploetze F."/>
        </authorList>
    </citation>
    <scope>NUCLEOTIDE SEQUENCE</scope>
    <source>
        <strain evidence="2">DSM 42138</strain>
    </source>
</reference>
<comment type="caution">
    <text evidence="2">The sequence shown here is derived from an EMBL/GenBank/DDBJ whole genome shotgun (WGS) entry which is preliminary data.</text>
</comment>
<feature type="binding site" evidence="1">
    <location>
        <position position="94"/>
    </location>
    <ligand>
        <name>Mg(2+)</name>
        <dbReference type="ChEBI" id="CHEBI:18420"/>
        <label>1</label>
        <note>catalytic</note>
    </ligand>
</feature>
<dbReference type="Gene3D" id="3.40.190.80">
    <property type="match status" value="1"/>
</dbReference>
<dbReference type="EC" id="3.1.3.15" evidence="2"/>
<feature type="binding site" evidence="1">
    <location>
        <position position="92"/>
    </location>
    <ligand>
        <name>Mg(2+)</name>
        <dbReference type="ChEBI" id="CHEBI:18420"/>
        <label>1</label>
        <note>catalytic</note>
    </ligand>
</feature>
<dbReference type="Gene3D" id="3.30.540.10">
    <property type="entry name" value="Fructose-1,6-Bisphosphatase, subunit A, domain 1"/>
    <property type="match status" value="1"/>
</dbReference>
<dbReference type="PRINTS" id="PR00377">
    <property type="entry name" value="IMPHPHTASES"/>
</dbReference>
<sequence>MDYAFDAPPVDRELLEFAVGLVGRAGQMSAQGFISGHWRSHLKEDGTEVTEIDVAVEEQIRDELSRHVPDDGIFGEEGGTASGLSGRRWIIDPINGTKYFTHRVPLFSNDLAYEDEYGPAVGVINMPMSQLMIVAGRGLGCWVLTGRDPDLRSGRRAWVTERTGLGGARTMMHNPAGWPEELLSALHRRVFLVPSTGVIVALVTGRADAGVIAGPPLGYEDVAPMPVIVTEAGGLVTDLGGASVLEGDMSVLATNGRLHEEFLQLVKGLPRNRDVQALTHGDY</sequence>
<accession>A0A9W4E085</accession>
<dbReference type="GO" id="GO:0008934">
    <property type="term" value="F:inositol monophosphate 1-phosphatase activity"/>
    <property type="evidence" value="ECO:0007669"/>
    <property type="project" value="TreeGrafter"/>
</dbReference>
<comment type="cofactor">
    <cofactor evidence="1">
        <name>Mg(2+)</name>
        <dbReference type="ChEBI" id="CHEBI:18420"/>
    </cofactor>
</comment>
<organism evidence="2 3">
    <name type="scientific">Actinacidiphila cocklensis</name>
    <dbReference type="NCBI Taxonomy" id="887465"/>
    <lineage>
        <taxon>Bacteria</taxon>
        <taxon>Bacillati</taxon>
        <taxon>Actinomycetota</taxon>
        <taxon>Actinomycetes</taxon>
        <taxon>Kitasatosporales</taxon>
        <taxon>Streptomycetaceae</taxon>
        <taxon>Actinacidiphila</taxon>
    </lineage>
</organism>
<dbReference type="GO" id="GO:0046872">
    <property type="term" value="F:metal ion binding"/>
    <property type="evidence" value="ECO:0007669"/>
    <property type="project" value="UniProtKB-KW"/>
</dbReference>
<dbReference type="RefSeq" id="WP_251495614.1">
    <property type="nucleotide sequence ID" value="NZ_CAJSLV010000076.1"/>
</dbReference>
<feature type="binding site" evidence="1">
    <location>
        <position position="76"/>
    </location>
    <ligand>
        <name>Mg(2+)</name>
        <dbReference type="ChEBI" id="CHEBI:18420"/>
        <label>1</label>
        <note>catalytic</note>
    </ligand>
</feature>
<dbReference type="AlphaFoldDB" id="A0A9W4E085"/>